<evidence type="ECO:0000313" key="3">
    <source>
        <dbReference type="EMBL" id="KAJ8023439.1"/>
    </source>
</evidence>
<dbReference type="InterPro" id="IPR007053">
    <property type="entry name" value="LRAT_dom"/>
</dbReference>
<dbReference type="PANTHER" id="PTHR46137:SF3">
    <property type="entry name" value="OS05G0310600 PROTEIN"/>
    <property type="match status" value="1"/>
</dbReference>
<keyword evidence="1" id="KW-1133">Transmembrane helix</keyword>
<feature type="transmembrane region" description="Helical" evidence="1">
    <location>
        <begin position="499"/>
        <end position="519"/>
    </location>
</feature>
<dbReference type="PROSITE" id="PS51934">
    <property type="entry name" value="LRAT"/>
    <property type="match status" value="1"/>
</dbReference>
<dbReference type="AlphaFoldDB" id="A0A9Q0YJI3"/>
<dbReference type="Gene3D" id="3.90.1720.10">
    <property type="entry name" value="endopeptidase domain like (from Nostoc punctiforme)"/>
    <property type="match status" value="1"/>
</dbReference>
<evidence type="ECO:0000256" key="1">
    <source>
        <dbReference type="SAM" id="Phobius"/>
    </source>
</evidence>
<dbReference type="Pfam" id="PF04970">
    <property type="entry name" value="LRAT"/>
    <property type="match status" value="1"/>
</dbReference>
<dbReference type="EMBL" id="JAIZAY010000019">
    <property type="protein sequence ID" value="KAJ8023439.1"/>
    <property type="molecule type" value="Genomic_DNA"/>
</dbReference>
<evidence type="ECO:0000313" key="4">
    <source>
        <dbReference type="Proteomes" id="UP001152320"/>
    </source>
</evidence>
<dbReference type="PANTHER" id="PTHR46137">
    <property type="entry name" value="OS05G0310600 PROTEIN"/>
    <property type="match status" value="1"/>
</dbReference>
<accession>A0A9Q0YJI3</accession>
<proteinExistence type="predicted"/>
<dbReference type="Proteomes" id="UP001152320">
    <property type="component" value="Chromosome 19"/>
</dbReference>
<keyword evidence="4" id="KW-1185">Reference proteome</keyword>
<comment type="caution">
    <text evidence="3">The sequence shown here is derived from an EMBL/GenBank/DDBJ whole genome shotgun (WGS) entry which is preliminary data.</text>
</comment>
<keyword evidence="1" id="KW-0812">Transmembrane</keyword>
<sequence length="560" mass="63631">MTSVSETNCRCGVETLDDFIQYRNYEGRVLGGWCTKCHHEWLRPEYLLNNDTVVGTPALSRTCVFKKRYKRTPEAFNFYYGPHRIKTLASAVTIINPGDHIWWELKKSNERHAIVESVDRTRGTLTIIQCNKGSVVRVEVTKSRLERLCKDTLHRANYNVEDPTVLTLTRAQMWLRESSIPDEFKKTCSSFIVYCKTGSTSVRRKLSSCKCGNNTLEEFRRYILDEAEGLLGLYCKTCGREWIKDEFLPNSKCDDVFLDLFGARLIQNTIQKERVEKGRTPITTAEYAEDMLKVGDHIYWERSCYNHHAIVEKVDTENHTITVIHYRGIGKNKESTKVTRQTLPIEEECQRNLYRVDYKHGEEDPQILTIARARSWLGEGNYHLMDRNCETFSVYCKTGVLISWQIVQYYIDLAKWCLSEVCIQYGIKVTFAEAIERAFGSKNMGNKIGAGIVCFIEVLAFVWDLWSLHDEFRSGDITSGDFHYQTIVSAVQRTTNACFVIVISILCQAVGGFLGSLLLPGVGTKVGMFLGSVVGGSVGSIPGQAAGTYLGRKVAGQLCR</sequence>
<keyword evidence="1" id="KW-0472">Membrane</keyword>
<dbReference type="OrthoDB" id="421951at2759"/>
<feature type="domain" description="LRAT" evidence="2">
    <location>
        <begin position="297"/>
        <end position="405"/>
    </location>
</feature>
<evidence type="ECO:0000259" key="2">
    <source>
        <dbReference type="PROSITE" id="PS51934"/>
    </source>
</evidence>
<protein>
    <recommendedName>
        <fullName evidence="2">LRAT domain-containing protein</fullName>
    </recommendedName>
</protein>
<reference evidence="3" key="1">
    <citation type="submission" date="2021-10" db="EMBL/GenBank/DDBJ databases">
        <title>Tropical sea cucumber genome reveals ecological adaptation and Cuvierian tubules defense mechanism.</title>
        <authorList>
            <person name="Chen T."/>
        </authorList>
    </citation>
    <scope>NUCLEOTIDE SEQUENCE</scope>
    <source>
        <strain evidence="3">Nanhai2018</strain>
        <tissue evidence="3">Muscle</tissue>
    </source>
</reference>
<gene>
    <name evidence="3" type="ORF">HOLleu_35888</name>
</gene>
<organism evidence="3 4">
    <name type="scientific">Holothuria leucospilota</name>
    <name type="common">Black long sea cucumber</name>
    <name type="synonym">Mertensiothuria leucospilota</name>
    <dbReference type="NCBI Taxonomy" id="206669"/>
    <lineage>
        <taxon>Eukaryota</taxon>
        <taxon>Metazoa</taxon>
        <taxon>Echinodermata</taxon>
        <taxon>Eleutherozoa</taxon>
        <taxon>Echinozoa</taxon>
        <taxon>Holothuroidea</taxon>
        <taxon>Aspidochirotacea</taxon>
        <taxon>Aspidochirotida</taxon>
        <taxon>Holothuriidae</taxon>
        <taxon>Holothuria</taxon>
    </lineage>
</organism>
<name>A0A9Q0YJI3_HOLLE</name>